<dbReference type="EMBL" id="PGCI01000053">
    <property type="protein sequence ID" value="PLW44923.1"/>
    <property type="molecule type" value="Genomic_DNA"/>
</dbReference>
<evidence type="ECO:0000256" key="3">
    <source>
        <dbReference type="ARBA" id="ARBA00022741"/>
    </source>
</evidence>
<keyword evidence="4" id="KW-0418">Kinase</keyword>
<dbReference type="PANTHER" id="PTHR45992:SF2">
    <property type="entry name" value="EUKARYOTIC ELONGATION FACTOR 2 KINASE"/>
    <property type="match status" value="1"/>
</dbReference>
<dbReference type="AlphaFoldDB" id="A0A2N5V4K1"/>
<feature type="compositionally biased region" description="Polar residues" evidence="6">
    <location>
        <begin position="543"/>
        <end position="553"/>
    </location>
</feature>
<feature type="region of interest" description="Disordered" evidence="6">
    <location>
        <begin position="542"/>
        <end position="575"/>
    </location>
</feature>
<evidence type="ECO:0000313" key="11">
    <source>
        <dbReference type="Proteomes" id="UP000235392"/>
    </source>
</evidence>
<gene>
    <name evidence="8" type="ORF">PCANC_23637</name>
    <name evidence="9" type="ORF">PCASD_09128</name>
</gene>
<evidence type="ECO:0000256" key="2">
    <source>
        <dbReference type="ARBA" id="ARBA00022679"/>
    </source>
</evidence>
<dbReference type="InterPro" id="IPR011009">
    <property type="entry name" value="Kinase-like_dom_sf"/>
</dbReference>
<protein>
    <recommendedName>
        <fullName evidence="7">Alpha-type protein kinase domain-containing protein</fullName>
    </recommendedName>
</protein>
<accession>A0A2N5V4K1</accession>
<feature type="compositionally biased region" description="Basic residues" evidence="6">
    <location>
        <begin position="77"/>
        <end position="89"/>
    </location>
</feature>
<proteinExistence type="predicted"/>
<dbReference type="PROSITE" id="PS51158">
    <property type="entry name" value="ALPHA_KINASE"/>
    <property type="match status" value="1"/>
</dbReference>
<dbReference type="CDD" id="cd04515">
    <property type="entry name" value="Alpha_kinase"/>
    <property type="match status" value="1"/>
</dbReference>
<feature type="compositionally biased region" description="Low complexity" evidence="6">
    <location>
        <begin position="557"/>
        <end position="570"/>
    </location>
</feature>
<evidence type="ECO:0000256" key="4">
    <source>
        <dbReference type="ARBA" id="ARBA00022777"/>
    </source>
</evidence>
<dbReference type="GO" id="GO:0005524">
    <property type="term" value="F:ATP binding"/>
    <property type="evidence" value="ECO:0007669"/>
    <property type="project" value="UniProtKB-KW"/>
</dbReference>
<sequence>MVTCMKCTKFVTRLQFGWCINCLGAVGLKDDQSSSNPVPPPSNFYNAIPPISQQHRPPPSNPNLQLSESAGCAGSKVHLRNVGKAKRTKNPQPTPYSRAPKPAAQTTSSEDSTRLINCGLSFYQSDKLKKTGIHNRMQKVNIHQPDMYQALQIQLWNLFSPELLRKQLSTLKKPVQIDLTYQHNLDELETSLNTQHRSASVDSESSSLPSASEIANFQTPSITPRQLARAAAASTVHTTDDSWALGGVAATVPARGTASLGTHLNFLGKPLLLASLDINVDGWIVAQRIKLIHQDLSSDLHTPRYQPLTLDTVPLTIKIDTSALVGQGSMRKAYTALVKTGGQNGGPTRITNWVAKVRYHDSYPNIHLHATDARMYRATSHLLQDFQTSIAECNHVLLTRSLRRKALAFELVRHCVIFTGDQTHPTDVYFLEAHLPGDYVKYCSNMNFLVSADQPGMDVDNYNIMNCFTHWSYVATEGASLICDLQGVGTVITDPQIIDVDRSRWADGNNASKGIKNFVKNHICNDICSALQLGLLREIQPPERQSGQASSIQPVVAHSTQAAASTPSATNPLSDIEFPARSQAAIPNLVGTEPRFSPETDFFGSHRNLHTAVRGDHNTDCQRLHTDQTTDQNLVNTSGR</sequence>
<feature type="region of interest" description="Disordered" evidence="6">
    <location>
        <begin position="30"/>
        <end position="112"/>
    </location>
</feature>
<evidence type="ECO:0000313" key="10">
    <source>
        <dbReference type="Proteomes" id="UP000235388"/>
    </source>
</evidence>
<dbReference type="PANTHER" id="PTHR45992">
    <property type="entry name" value="EUKARYOTIC ELONGATION FACTOR 2 KINASE-RELATED"/>
    <property type="match status" value="1"/>
</dbReference>
<keyword evidence="3" id="KW-0547">Nucleotide-binding</keyword>
<dbReference type="GO" id="GO:1903013">
    <property type="term" value="P:response to differentiation-inducing factor 1"/>
    <property type="evidence" value="ECO:0007669"/>
    <property type="project" value="TreeGrafter"/>
</dbReference>
<keyword evidence="1" id="KW-0723">Serine/threonine-protein kinase</keyword>
<comment type="caution">
    <text evidence="9">The sequence shown here is derived from an EMBL/GenBank/DDBJ whole genome shotgun (WGS) entry which is preliminary data.</text>
</comment>
<evidence type="ECO:0000256" key="1">
    <source>
        <dbReference type="ARBA" id="ARBA00022527"/>
    </source>
</evidence>
<evidence type="ECO:0000313" key="8">
    <source>
        <dbReference type="EMBL" id="PLW33585.1"/>
    </source>
</evidence>
<dbReference type="Gene3D" id="3.20.200.10">
    <property type="entry name" value="MHCK/EF2 kinase"/>
    <property type="match status" value="1"/>
</dbReference>
<dbReference type="STRING" id="200324.A0A2N5V4K1"/>
<keyword evidence="10" id="KW-1185">Reference proteome</keyword>
<evidence type="ECO:0000313" key="9">
    <source>
        <dbReference type="EMBL" id="PLW44923.1"/>
    </source>
</evidence>
<feature type="domain" description="Alpha-type protein kinase" evidence="7">
    <location>
        <begin position="297"/>
        <end position="536"/>
    </location>
</feature>
<dbReference type="Proteomes" id="UP000235388">
    <property type="component" value="Unassembled WGS sequence"/>
</dbReference>
<dbReference type="EMBL" id="PGCJ01000296">
    <property type="protein sequence ID" value="PLW33585.1"/>
    <property type="molecule type" value="Genomic_DNA"/>
</dbReference>
<dbReference type="Proteomes" id="UP000235392">
    <property type="component" value="Unassembled WGS sequence"/>
</dbReference>
<evidence type="ECO:0000259" key="7">
    <source>
        <dbReference type="PROSITE" id="PS51158"/>
    </source>
</evidence>
<dbReference type="InterPro" id="IPR004166">
    <property type="entry name" value="a-kinase_dom"/>
</dbReference>
<dbReference type="SUPFAM" id="SSF56112">
    <property type="entry name" value="Protein kinase-like (PK-like)"/>
    <property type="match status" value="1"/>
</dbReference>
<keyword evidence="5" id="KW-0067">ATP-binding</keyword>
<dbReference type="SMART" id="SM00811">
    <property type="entry name" value="Alpha_kinase"/>
    <property type="match status" value="1"/>
</dbReference>
<dbReference type="OrthoDB" id="301415at2759"/>
<reference evidence="10 11" key="1">
    <citation type="submission" date="2017-11" db="EMBL/GenBank/DDBJ databases">
        <title>De novo assembly and phasing of dikaryotic genomes from two isolates of Puccinia coronata f. sp. avenae, the causal agent of oat crown rust.</title>
        <authorList>
            <person name="Miller M.E."/>
            <person name="Zhang Y."/>
            <person name="Omidvar V."/>
            <person name="Sperschneider J."/>
            <person name="Schwessinger B."/>
            <person name="Raley C."/>
            <person name="Palmer J.M."/>
            <person name="Garnica D."/>
            <person name="Upadhyaya N."/>
            <person name="Rathjen J."/>
            <person name="Taylor J.M."/>
            <person name="Park R.F."/>
            <person name="Dodds P.N."/>
            <person name="Hirsch C.D."/>
            <person name="Kianian S.F."/>
            <person name="Figueroa M."/>
        </authorList>
    </citation>
    <scope>NUCLEOTIDE SEQUENCE [LARGE SCALE GENOMIC DNA]</scope>
    <source>
        <strain evidence="8">12NC29</strain>
        <strain evidence="9">12SD80</strain>
    </source>
</reference>
<dbReference type="GO" id="GO:0031037">
    <property type="term" value="P:myosin II filament disassembly"/>
    <property type="evidence" value="ECO:0007669"/>
    <property type="project" value="TreeGrafter"/>
</dbReference>
<organism evidence="9 11">
    <name type="scientific">Puccinia coronata f. sp. avenae</name>
    <dbReference type="NCBI Taxonomy" id="200324"/>
    <lineage>
        <taxon>Eukaryota</taxon>
        <taxon>Fungi</taxon>
        <taxon>Dikarya</taxon>
        <taxon>Basidiomycota</taxon>
        <taxon>Pucciniomycotina</taxon>
        <taxon>Pucciniomycetes</taxon>
        <taxon>Pucciniales</taxon>
        <taxon>Pucciniaceae</taxon>
        <taxon>Puccinia</taxon>
    </lineage>
</organism>
<dbReference type="GO" id="GO:0004674">
    <property type="term" value="F:protein serine/threonine kinase activity"/>
    <property type="evidence" value="ECO:0007669"/>
    <property type="project" value="UniProtKB-KW"/>
</dbReference>
<evidence type="ECO:0000256" key="5">
    <source>
        <dbReference type="ARBA" id="ARBA00022840"/>
    </source>
</evidence>
<dbReference type="Pfam" id="PF02816">
    <property type="entry name" value="Alpha_kinase"/>
    <property type="match status" value="1"/>
</dbReference>
<evidence type="ECO:0000256" key="6">
    <source>
        <dbReference type="SAM" id="MobiDB-lite"/>
    </source>
</evidence>
<keyword evidence="2" id="KW-0808">Transferase</keyword>
<name>A0A2N5V4K1_9BASI</name>
<dbReference type="InterPro" id="IPR051852">
    <property type="entry name" value="Alpha-type_PK"/>
</dbReference>